<feature type="region of interest" description="Disordered" evidence="3">
    <location>
        <begin position="372"/>
        <end position="410"/>
    </location>
</feature>
<name>A0ABR1GD12_AURAN</name>
<gene>
    <name evidence="6" type="ORF">SO694_00002272</name>
</gene>
<evidence type="ECO:0000256" key="1">
    <source>
        <dbReference type="ARBA" id="ARBA00023002"/>
    </source>
</evidence>
<dbReference type="SUPFAM" id="SSF51197">
    <property type="entry name" value="Clavaminate synthase-like"/>
    <property type="match status" value="1"/>
</dbReference>
<dbReference type="PANTHER" id="PTHR10696:SF56">
    <property type="entry name" value="TAUD_TFDA-LIKE DOMAIN-CONTAINING PROTEIN"/>
    <property type="match status" value="1"/>
</dbReference>
<evidence type="ECO:0000256" key="2">
    <source>
        <dbReference type="ARBA" id="ARBA00023194"/>
    </source>
</evidence>
<organism evidence="6 7">
    <name type="scientific">Aureococcus anophagefferens</name>
    <name type="common">Harmful bloom alga</name>
    <dbReference type="NCBI Taxonomy" id="44056"/>
    <lineage>
        <taxon>Eukaryota</taxon>
        <taxon>Sar</taxon>
        <taxon>Stramenopiles</taxon>
        <taxon>Ochrophyta</taxon>
        <taxon>Pelagophyceae</taxon>
        <taxon>Pelagomonadales</taxon>
        <taxon>Pelagomonadaceae</taxon>
        <taxon>Aureococcus</taxon>
    </lineage>
</organism>
<evidence type="ECO:0000313" key="6">
    <source>
        <dbReference type="EMBL" id="KAK7253696.1"/>
    </source>
</evidence>
<keyword evidence="4" id="KW-1133">Transmembrane helix</keyword>
<evidence type="ECO:0000256" key="4">
    <source>
        <dbReference type="SAM" id="Phobius"/>
    </source>
</evidence>
<accession>A0ABR1GD12</accession>
<reference evidence="6 7" key="1">
    <citation type="submission" date="2024-03" db="EMBL/GenBank/DDBJ databases">
        <title>Aureococcus anophagefferens CCMP1851 and Kratosvirus quantuckense: Draft genome of a second virus-susceptible host strain in the model system.</title>
        <authorList>
            <person name="Chase E."/>
            <person name="Truchon A.R."/>
            <person name="Schepens W."/>
            <person name="Wilhelm S.W."/>
        </authorList>
    </citation>
    <scope>NUCLEOTIDE SEQUENCE [LARGE SCALE GENOMIC DNA]</scope>
    <source>
        <strain evidence="6 7">CCMP1851</strain>
    </source>
</reference>
<dbReference type="EMBL" id="JBBJCI010000034">
    <property type="protein sequence ID" value="KAK7253696.1"/>
    <property type="molecule type" value="Genomic_DNA"/>
</dbReference>
<comment type="caution">
    <text evidence="6">The sequence shown here is derived from an EMBL/GenBank/DDBJ whole genome shotgun (WGS) entry which is preliminary data.</text>
</comment>
<evidence type="ECO:0000259" key="5">
    <source>
        <dbReference type="Pfam" id="PF02668"/>
    </source>
</evidence>
<evidence type="ECO:0000313" key="7">
    <source>
        <dbReference type="Proteomes" id="UP001363151"/>
    </source>
</evidence>
<dbReference type="InterPro" id="IPR050411">
    <property type="entry name" value="AlphaKG_dependent_hydroxylases"/>
</dbReference>
<feature type="domain" description="TauD/TfdA-like" evidence="5">
    <location>
        <begin position="44"/>
        <end position="232"/>
    </location>
</feature>
<protein>
    <submittedName>
        <fullName evidence="6">Prokaryotic RING finger protein</fullName>
    </submittedName>
</protein>
<feature type="compositionally biased region" description="Low complexity" evidence="3">
    <location>
        <begin position="386"/>
        <end position="410"/>
    </location>
</feature>
<dbReference type="InterPro" id="IPR003819">
    <property type="entry name" value="TauD/TfdA-like"/>
</dbReference>
<keyword evidence="7" id="KW-1185">Reference proteome</keyword>
<evidence type="ECO:0000256" key="3">
    <source>
        <dbReference type="SAM" id="MobiDB-lite"/>
    </source>
</evidence>
<dbReference type="Proteomes" id="UP001363151">
    <property type="component" value="Unassembled WGS sequence"/>
</dbReference>
<dbReference type="Pfam" id="PF02668">
    <property type="entry name" value="TauD"/>
    <property type="match status" value="1"/>
</dbReference>
<sequence length="410" mass="45358">MALPALDGIRASWNDTCNYDNLNRRRVTPQRFPVVLEPAGDPSDLAVLRARRSEIMDLIHAHGAVLLRRWTTKELPAFVESLERVLGAEAEGTHYHKISMLRGEGRKATAHPHVFSASEAPATFFIPHHCEQSYINLRCRYISFWCPVAAKRGGQTPLFDMERVFSDLDARLQGRLQECAFKLGNWSFEASQYPLVFGTEDAAEVKRIVADYGMDQVWYTDPATERRVLVVDGKTPGAVRHPETGAWCLTDHIDVDSGLIWARFLNFYGAGFFPLAVVRAAFFLFLYGLMRRNFWYANSLHDTLDMTLPLEDRVAINDAVFRHASFFQWESGDVLICDNIKMGHARPRVRAAATVLTAMVGLYDAQAGRDARPSAWSISGTGGSGSESAARTKPALPGPAGAAAAAGPAS</sequence>
<dbReference type="Gene3D" id="3.60.130.10">
    <property type="entry name" value="Clavaminate synthase-like"/>
    <property type="match status" value="1"/>
</dbReference>
<keyword evidence="2" id="KW-0045">Antibiotic biosynthesis</keyword>
<feature type="transmembrane region" description="Helical" evidence="4">
    <location>
        <begin position="267"/>
        <end position="289"/>
    </location>
</feature>
<proteinExistence type="predicted"/>
<keyword evidence="4" id="KW-0472">Membrane</keyword>
<keyword evidence="4" id="KW-0812">Transmembrane</keyword>
<dbReference type="PANTHER" id="PTHR10696">
    <property type="entry name" value="GAMMA-BUTYROBETAINE HYDROXYLASE-RELATED"/>
    <property type="match status" value="1"/>
</dbReference>
<keyword evidence="1" id="KW-0560">Oxidoreductase</keyword>
<dbReference type="InterPro" id="IPR042098">
    <property type="entry name" value="TauD-like_sf"/>
</dbReference>